<dbReference type="AlphaFoldDB" id="A0A0C3II55"/>
<dbReference type="EMBL" id="KN832042">
    <property type="protein sequence ID" value="KIN96707.1"/>
    <property type="molecule type" value="Genomic_DNA"/>
</dbReference>
<keyword evidence="2" id="KW-1185">Reference proteome</keyword>
<dbReference type="InParanoid" id="A0A0C3II55"/>
<name>A0A0C3II55_PISTI</name>
<protein>
    <submittedName>
        <fullName evidence="1">Uncharacterized protein</fullName>
    </submittedName>
</protein>
<reference evidence="2" key="2">
    <citation type="submission" date="2015-01" db="EMBL/GenBank/DDBJ databases">
        <title>Evolutionary Origins and Diversification of the Mycorrhizal Mutualists.</title>
        <authorList>
            <consortium name="DOE Joint Genome Institute"/>
            <consortium name="Mycorrhizal Genomics Consortium"/>
            <person name="Kohler A."/>
            <person name="Kuo A."/>
            <person name="Nagy L.G."/>
            <person name="Floudas D."/>
            <person name="Copeland A."/>
            <person name="Barry K.W."/>
            <person name="Cichocki N."/>
            <person name="Veneault-Fourrey C."/>
            <person name="LaButti K."/>
            <person name="Lindquist E.A."/>
            <person name="Lipzen A."/>
            <person name="Lundell T."/>
            <person name="Morin E."/>
            <person name="Murat C."/>
            <person name="Riley R."/>
            <person name="Ohm R."/>
            <person name="Sun H."/>
            <person name="Tunlid A."/>
            <person name="Henrissat B."/>
            <person name="Grigoriev I.V."/>
            <person name="Hibbett D.S."/>
            <person name="Martin F."/>
        </authorList>
    </citation>
    <scope>NUCLEOTIDE SEQUENCE [LARGE SCALE GENOMIC DNA]</scope>
    <source>
        <strain evidence="2">Marx 270</strain>
    </source>
</reference>
<reference evidence="1 2" key="1">
    <citation type="submission" date="2014-04" db="EMBL/GenBank/DDBJ databases">
        <authorList>
            <consortium name="DOE Joint Genome Institute"/>
            <person name="Kuo A."/>
            <person name="Kohler A."/>
            <person name="Costa M.D."/>
            <person name="Nagy L.G."/>
            <person name="Floudas D."/>
            <person name="Copeland A."/>
            <person name="Barry K.W."/>
            <person name="Cichocki N."/>
            <person name="Veneault-Fourrey C."/>
            <person name="LaButti K."/>
            <person name="Lindquist E.A."/>
            <person name="Lipzen A."/>
            <person name="Lundell T."/>
            <person name="Morin E."/>
            <person name="Murat C."/>
            <person name="Sun H."/>
            <person name="Tunlid A."/>
            <person name="Henrissat B."/>
            <person name="Grigoriev I.V."/>
            <person name="Hibbett D.S."/>
            <person name="Martin F."/>
            <person name="Nordberg H.P."/>
            <person name="Cantor M.N."/>
            <person name="Hua S.X."/>
        </authorList>
    </citation>
    <scope>NUCLEOTIDE SEQUENCE [LARGE SCALE GENOMIC DNA]</scope>
    <source>
        <strain evidence="1 2">Marx 270</strain>
    </source>
</reference>
<gene>
    <name evidence="1" type="ORF">M404DRAFT_1006587</name>
</gene>
<evidence type="ECO:0000313" key="1">
    <source>
        <dbReference type="EMBL" id="KIN96707.1"/>
    </source>
</evidence>
<dbReference type="Proteomes" id="UP000054217">
    <property type="component" value="Unassembled WGS sequence"/>
</dbReference>
<dbReference type="HOGENOM" id="CLU_3015193_0_0_1"/>
<sequence length="56" mass="6340">MYHTELHNLHGPHVVHLVRTADTNTMHCQVYNVTACEIEKRAEMDAECPLLGPSEP</sequence>
<proteinExistence type="predicted"/>
<organism evidence="1 2">
    <name type="scientific">Pisolithus tinctorius Marx 270</name>
    <dbReference type="NCBI Taxonomy" id="870435"/>
    <lineage>
        <taxon>Eukaryota</taxon>
        <taxon>Fungi</taxon>
        <taxon>Dikarya</taxon>
        <taxon>Basidiomycota</taxon>
        <taxon>Agaricomycotina</taxon>
        <taxon>Agaricomycetes</taxon>
        <taxon>Agaricomycetidae</taxon>
        <taxon>Boletales</taxon>
        <taxon>Sclerodermatineae</taxon>
        <taxon>Pisolithaceae</taxon>
        <taxon>Pisolithus</taxon>
    </lineage>
</organism>
<evidence type="ECO:0000313" key="2">
    <source>
        <dbReference type="Proteomes" id="UP000054217"/>
    </source>
</evidence>
<accession>A0A0C3II55</accession>